<evidence type="ECO:0000256" key="1">
    <source>
        <dbReference type="SAM" id="MobiDB-lite"/>
    </source>
</evidence>
<dbReference type="Proteomes" id="UP000515153">
    <property type="component" value="Unplaced"/>
</dbReference>
<gene>
    <name evidence="3" type="ORF">PgNI_03158</name>
</gene>
<evidence type="ECO:0000313" key="3">
    <source>
        <dbReference type="RefSeq" id="XP_030983960.1"/>
    </source>
</evidence>
<keyword evidence="2" id="KW-1185">Reference proteome</keyword>
<name>A0A6P8B9T7_PYRGI</name>
<dbReference type="AlphaFoldDB" id="A0A6P8B9T7"/>
<dbReference type="GeneID" id="41958123"/>
<reference evidence="3" key="1">
    <citation type="journal article" date="2019" name="Mol. Biol. Evol.">
        <title>Blast fungal genomes show frequent chromosomal changes, gene gains and losses, and effector gene turnover.</title>
        <authorList>
            <person name="Gomez Luciano L.B."/>
            <person name="Jason Tsai I."/>
            <person name="Chuma I."/>
            <person name="Tosa Y."/>
            <person name="Chen Y.H."/>
            <person name="Li J.Y."/>
            <person name="Li M.Y."/>
            <person name="Jade Lu M.Y."/>
            <person name="Nakayashiki H."/>
            <person name="Li W.H."/>
        </authorList>
    </citation>
    <scope>NUCLEOTIDE SEQUENCE</scope>
    <source>
        <strain evidence="3">NI907</strain>
    </source>
</reference>
<dbReference type="KEGG" id="pgri:PgNI_03158"/>
<feature type="compositionally biased region" description="Low complexity" evidence="1">
    <location>
        <begin position="263"/>
        <end position="278"/>
    </location>
</feature>
<reference evidence="3" key="3">
    <citation type="submission" date="2025-08" db="UniProtKB">
        <authorList>
            <consortium name="RefSeq"/>
        </authorList>
    </citation>
    <scope>IDENTIFICATION</scope>
    <source>
        <strain evidence="3">NI907</strain>
    </source>
</reference>
<sequence length="380" mass="43257">MDAGNDINRLCADIILLRGPNSVTPTFWVTILSALILGAVLDLGPPGYQATITLFQQTVDEITVYLGPWEIESAGPDHRRLSWQCSYEGEVLEHYLPSSNPSDTFPLSLHAHHRRFESPHDMELYLSFSSPQRIRYTAADGTVMHDAVVDVNYVLATFEGSLRFQSDLRERELVDFFDMDVVWSDREGRTDSFGSVKGIATGLRMKLWKDRYSSQHTIALLGRDCRPREYWIAAFDGEVKSRDDRHRRLKLNVIARRGSAHETTSGSSSRRPSFSSFRSRTRSMDDNNGAGNSQASSAHDPVQRPNFRYLGMQFTRTADFERFIEQWTTLHAEERQFGEYTMGQYGLPSGAPRASVFELPAETYQMLETVEEPDNSMMQD</sequence>
<evidence type="ECO:0000313" key="2">
    <source>
        <dbReference type="Proteomes" id="UP000515153"/>
    </source>
</evidence>
<protein>
    <submittedName>
        <fullName evidence="3">Uncharacterized protein</fullName>
    </submittedName>
</protein>
<feature type="region of interest" description="Disordered" evidence="1">
    <location>
        <begin position="257"/>
        <end position="304"/>
    </location>
</feature>
<proteinExistence type="predicted"/>
<reference evidence="3" key="2">
    <citation type="submission" date="2019-10" db="EMBL/GenBank/DDBJ databases">
        <authorList>
            <consortium name="NCBI Genome Project"/>
        </authorList>
    </citation>
    <scope>NUCLEOTIDE SEQUENCE</scope>
    <source>
        <strain evidence="3">NI907</strain>
    </source>
</reference>
<accession>A0A6P8B9T7</accession>
<dbReference type="RefSeq" id="XP_030983960.1">
    <property type="nucleotide sequence ID" value="XM_031123213.1"/>
</dbReference>
<organism evidence="2 3">
    <name type="scientific">Pyricularia grisea</name>
    <name type="common">Crabgrass-specific blast fungus</name>
    <name type="synonym">Magnaporthe grisea</name>
    <dbReference type="NCBI Taxonomy" id="148305"/>
    <lineage>
        <taxon>Eukaryota</taxon>
        <taxon>Fungi</taxon>
        <taxon>Dikarya</taxon>
        <taxon>Ascomycota</taxon>
        <taxon>Pezizomycotina</taxon>
        <taxon>Sordariomycetes</taxon>
        <taxon>Sordariomycetidae</taxon>
        <taxon>Magnaporthales</taxon>
        <taxon>Pyriculariaceae</taxon>
        <taxon>Pyricularia</taxon>
    </lineage>
</organism>